<protein>
    <submittedName>
        <fullName evidence="3">Uncharacterized protein</fullName>
    </submittedName>
</protein>
<name>A0A2T0TDE1_9PSEU</name>
<keyword evidence="2" id="KW-0472">Membrane</keyword>
<feature type="region of interest" description="Disordered" evidence="1">
    <location>
        <begin position="122"/>
        <end position="163"/>
    </location>
</feature>
<evidence type="ECO:0000256" key="2">
    <source>
        <dbReference type="SAM" id="Phobius"/>
    </source>
</evidence>
<sequence>MQRPTTTGRRHNRAGSITVAELIRNQPSPVRIPSREEADTEDLVEDVLGMEETDQRRSNRAAKAAGLVAGALVLFASVAAASILAGNRPESTSAPRTAAAIELSGSTALRPDLLSARLGDEPAAAPTAETTPSASNAPIAADPRTETPSSAPPTGSAAAPPSVAIGSQPRIDVVREFYSLLPAQPAAAALLLTSDLVGGDALGFVRSWSTIKAITVDSTTQRPDGSVLAEVSMQELDGRWLRVEQLFWFGDTSVPKIVGTELLSAQRS</sequence>
<comment type="caution">
    <text evidence="3">The sequence shown here is derived from an EMBL/GenBank/DDBJ whole genome shotgun (WGS) entry which is preliminary data.</text>
</comment>
<gene>
    <name evidence="3" type="ORF">CLV43_103395</name>
</gene>
<evidence type="ECO:0000313" key="3">
    <source>
        <dbReference type="EMBL" id="PRY43648.1"/>
    </source>
</evidence>
<keyword evidence="4" id="KW-1185">Reference proteome</keyword>
<keyword evidence="2" id="KW-0812">Transmembrane</keyword>
<dbReference type="AlphaFoldDB" id="A0A2T0TDE1"/>
<organism evidence="3 4">
    <name type="scientific">Umezawaea tangerina</name>
    <dbReference type="NCBI Taxonomy" id="84725"/>
    <lineage>
        <taxon>Bacteria</taxon>
        <taxon>Bacillati</taxon>
        <taxon>Actinomycetota</taxon>
        <taxon>Actinomycetes</taxon>
        <taxon>Pseudonocardiales</taxon>
        <taxon>Pseudonocardiaceae</taxon>
        <taxon>Umezawaea</taxon>
    </lineage>
</organism>
<dbReference type="EMBL" id="PVTF01000003">
    <property type="protein sequence ID" value="PRY43648.1"/>
    <property type="molecule type" value="Genomic_DNA"/>
</dbReference>
<accession>A0A2T0TDE1</accession>
<evidence type="ECO:0000256" key="1">
    <source>
        <dbReference type="SAM" id="MobiDB-lite"/>
    </source>
</evidence>
<dbReference type="RefSeq" id="WP_170155812.1">
    <property type="nucleotide sequence ID" value="NZ_PVTF01000003.1"/>
</dbReference>
<dbReference type="Proteomes" id="UP000239494">
    <property type="component" value="Unassembled WGS sequence"/>
</dbReference>
<reference evidence="3 4" key="1">
    <citation type="submission" date="2018-03" db="EMBL/GenBank/DDBJ databases">
        <title>Genomic Encyclopedia of Archaeal and Bacterial Type Strains, Phase II (KMG-II): from individual species to whole genera.</title>
        <authorList>
            <person name="Goeker M."/>
        </authorList>
    </citation>
    <scope>NUCLEOTIDE SEQUENCE [LARGE SCALE GENOMIC DNA]</scope>
    <source>
        <strain evidence="3 4">DSM 44720</strain>
    </source>
</reference>
<keyword evidence="2" id="KW-1133">Transmembrane helix</keyword>
<evidence type="ECO:0000313" key="4">
    <source>
        <dbReference type="Proteomes" id="UP000239494"/>
    </source>
</evidence>
<feature type="transmembrane region" description="Helical" evidence="2">
    <location>
        <begin position="64"/>
        <end position="85"/>
    </location>
</feature>
<feature type="compositionally biased region" description="Low complexity" evidence="1">
    <location>
        <begin position="122"/>
        <end position="138"/>
    </location>
</feature>
<feature type="compositionally biased region" description="Low complexity" evidence="1">
    <location>
        <begin position="148"/>
        <end position="163"/>
    </location>
</feature>
<proteinExistence type="predicted"/>